<evidence type="ECO:0000313" key="2">
    <source>
        <dbReference type="EMBL" id="QUV94608.1"/>
    </source>
</evidence>
<proteinExistence type="predicted"/>
<name>A0ABX8B2B5_9BACT</name>
<sequence length="179" mass="19484">MLWHRWVPDAPGFFYSVVVEVEVIVMQVKSRVKTLLAVLWLLVVAVSHSGAGTPAPTALRFRDLDGVQVNGREVVFPARAQQLNGKQVEVNGFMVPLGISDGKIRRFILIEVPLACCFGDGPGIEQMIFVTLAPGQELSAASDYPVAVSGTLQVGVQRRESGAVESLYRIVNARARKLV</sequence>
<accession>A0ABX8B2B5</accession>
<dbReference type="InterPro" id="IPR021727">
    <property type="entry name" value="DUF3299"/>
</dbReference>
<dbReference type="RefSeq" id="WP_211422887.1">
    <property type="nucleotide sequence ID" value="NZ_CP072642.1"/>
</dbReference>
<evidence type="ECO:0000256" key="1">
    <source>
        <dbReference type="SAM" id="Phobius"/>
    </source>
</evidence>
<dbReference type="Proteomes" id="UP000677668">
    <property type="component" value="Chromosome 1"/>
</dbReference>
<keyword evidence="1" id="KW-1133">Transmembrane helix</keyword>
<dbReference type="Pfam" id="PF11736">
    <property type="entry name" value="DUF3299"/>
    <property type="match status" value="1"/>
</dbReference>
<dbReference type="Gene3D" id="2.40.50.870">
    <property type="entry name" value="Protein of unknown function (DUF3299)"/>
    <property type="match status" value="1"/>
</dbReference>
<organism evidence="2 3">
    <name type="scientific">Chloracidobacterium sp. N</name>
    <dbReference type="NCBI Taxonomy" id="2821540"/>
    <lineage>
        <taxon>Bacteria</taxon>
        <taxon>Pseudomonadati</taxon>
        <taxon>Acidobacteriota</taxon>
        <taxon>Terriglobia</taxon>
        <taxon>Terriglobales</taxon>
        <taxon>Acidobacteriaceae</taxon>
        <taxon>Chloracidobacterium</taxon>
        <taxon>Chloracidobacterium aggregatum</taxon>
    </lineage>
</organism>
<keyword evidence="1" id="KW-0472">Membrane</keyword>
<gene>
    <name evidence="2" type="ORF">J8C05_03955</name>
</gene>
<keyword evidence="1" id="KW-0812">Transmembrane</keyword>
<reference evidence="2 3" key="1">
    <citation type="submission" date="2021-03" db="EMBL/GenBank/DDBJ databases">
        <title>Genomic and phenotypic characterization of Chloracidobacterium isolates provides evidence for multiple species.</title>
        <authorList>
            <person name="Saini M.K."/>
            <person name="Costas A.M.G."/>
            <person name="Tank M."/>
            <person name="Bryant D.A."/>
        </authorList>
    </citation>
    <scope>NUCLEOTIDE SEQUENCE [LARGE SCALE GENOMIC DNA]</scope>
    <source>
        <strain evidence="2 3">N</strain>
    </source>
</reference>
<feature type="transmembrane region" description="Helical" evidence="1">
    <location>
        <begin position="35"/>
        <end position="52"/>
    </location>
</feature>
<keyword evidence="3" id="KW-1185">Reference proteome</keyword>
<evidence type="ECO:0000313" key="3">
    <source>
        <dbReference type="Proteomes" id="UP000677668"/>
    </source>
</evidence>
<dbReference type="EMBL" id="CP072642">
    <property type="protein sequence ID" value="QUV94608.1"/>
    <property type="molecule type" value="Genomic_DNA"/>
</dbReference>
<protein>
    <submittedName>
        <fullName evidence="2">DUF3299 domain-containing protein</fullName>
    </submittedName>
</protein>